<evidence type="ECO:0000313" key="2">
    <source>
        <dbReference type="Proteomes" id="UP000737018"/>
    </source>
</evidence>
<dbReference type="OrthoDB" id="10554133at2759"/>
<organism evidence="1 2">
    <name type="scientific">Castanea mollissima</name>
    <name type="common">Chinese chestnut</name>
    <dbReference type="NCBI Taxonomy" id="60419"/>
    <lineage>
        <taxon>Eukaryota</taxon>
        <taxon>Viridiplantae</taxon>
        <taxon>Streptophyta</taxon>
        <taxon>Embryophyta</taxon>
        <taxon>Tracheophyta</taxon>
        <taxon>Spermatophyta</taxon>
        <taxon>Magnoliopsida</taxon>
        <taxon>eudicotyledons</taxon>
        <taxon>Gunneridae</taxon>
        <taxon>Pentapetalae</taxon>
        <taxon>rosids</taxon>
        <taxon>fabids</taxon>
        <taxon>Fagales</taxon>
        <taxon>Fagaceae</taxon>
        <taxon>Castanea</taxon>
    </lineage>
</organism>
<dbReference type="Proteomes" id="UP000737018">
    <property type="component" value="Unassembled WGS sequence"/>
</dbReference>
<gene>
    <name evidence="1" type="ORF">CMV_006947</name>
</gene>
<sequence>MTHLHNLYYLDHRPNHQVHPSPTQELFQMAISRYIDQPEKKELLLQLLQWMPGQGYVVNSSTRNLILKNSQLFGRQLIAEILSKQHMVSKALRFY</sequence>
<keyword evidence="2" id="KW-1185">Reference proteome</keyword>
<dbReference type="AlphaFoldDB" id="A0A8J4VSY7"/>
<protein>
    <submittedName>
        <fullName evidence="1">Uncharacterized protein</fullName>
    </submittedName>
</protein>
<dbReference type="EMBL" id="JRKL02000670">
    <property type="protein sequence ID" value="KAF3969235.1"/>
    <property type="molecule type" value="Genomic_DNA"/>
</dbReference>
<accession>A0A8J4VSY7</accession>
<reference evidence="1" key="1">
    <citation type="submission" date="2020-03" db="EMBL/GenBank/DDBJ databases">
        <title>Castanea mollissima Vanexum genome sequencing.</title>
        <authorList>
            <person name="Staton M."/>
        </authorList>
    </citation>
    <scope>NUCLEOTIDE SEQUENCE</scope>
    <source>
        <tissue evidence="1">Leaf</tissue>
    </source>
</reference>
<comment type="caution">
    <text evidence="1">The sequence shown here is derived from an EMBL/GenBank/DDBJ whole genome shotgun (WGS) entry which is preliminary data.</text>
</comment>
<evidence type="ECO:0000313" key="1">
    <source>
        <dbReference type="EMBL" id="KAF3969235.1"/>
    </source>
</evidence>
<name>A0A8J4VSY7_9ROSI</name>
<proteinExistence type="predicted"/>